<evidence type="ECO:0000313" key="3">
    <source>
        <dbReference type="Proteomes" id="UP000734854"/>
    </source>
</evidence>
<organism evidence="2 3">
    <name type="scientific">Zingiber officinale</name>
    <name type="common">Ginger</name>
    <name type="synonym">Amomum zingiber</name>
    <dbReference type="NCBI Taxonomy" id="94328"/>
    <lineage>
        <taxon>Eukaryota</taxon>
        <taxon>Viridiplantae</taxon>
        <taxon>Streptophyta</taxon>
        <taxon>Embryophyta</taxon>
        <taxon>Tracheophyta</taxon>
        <taxon>Spermatophyta</taxon>
        <taxon>Magnoliopsida</taxon>
        <taxon>Liliopsida</taxon>
        <taxon>Zingiberales</taxon>
        <taxon>Zingiberaceae</taxon>
        <taxon>Zingiber</taxon>
    </lineage>
</organism>
<dbReference type="SMART" id="SM00774">
    <property type="entry name" value="WRKY"/>
    <property type="match status" value="1"/>
</dbReference>
<dbReference type="Proteomes" id="UP000734854">
    <property type="component" value="Unassembled WGS sequence"/>
</dbReference>
<dbReference type="AlphaFoldDB" id="A0A8J5M0C3"/>
<dbReference type="OrthoDB" id="2021064at2759"/>
<dbReference type="GO" id="GO:0003700">
    <property type="term" value="F:DNA-binding transcription factor activity"/>
    <property type="evidence" value="ECO:0007669"/>
    <property type="project" value="InterPro"/>
</dbReference>
<dbReference type="GO" id="GO:0043565">
    <property type="term" value="F:sequence-specific DNA binding"/>
    <property type="evidence" value="ECO:0007669"/>
    <property type="project" value="InterPro"/>
</dbReference>
<comment type="caution">
    <text evidence="2">The sequence shown here is derived from an EMBL/GenBank/DDBJ whole genome shotgun (WGS) entry which is preliminary data.</text>
</comment>
<evidence type="ECO:0000259" key="1">
    <source>
        <dbReference type="PROSITE" id="PS50811"/>
    </source>
</evidence>
<dbReference type="InterPro" id="IPR044810">
    <property type="entry name" value="WRKY_plant"/>
</dbReference>
<name>A0A8J5M0C3_ZINOF</name>
<keyword evidence="3" id="KW-1185">Reference proteome</keyword>
<gene>
    <name evidence="2" type="ORF">ZIOFF_004344</name>
</gene>
<dbReference type="PROSITE" id="PS50811">
    <property type="entry name" value="WRKY"/>
    <property type="match status" value="1"/>
</dbReference>
<reference evidence="2 3" key="1">
    <citation type="submission" date="2020-08" db="EMBL/GenBank/DDBJ databases">
        <title>Plant Genome Project.</title>
        <authorList>
            <person name="Zhang R.-G."/>
        </authorList>
    </citation>
    <scope>NUCLEOTIDE SEQUENCE [LARGE SCALE GENOMIC DNA]</scope>
    <source>
        <tissue evidence="2">Rhizome</tissue>
    </source>
</reference>
<dbReference type="Pfam" id="PF03106">
    <property type="entry name" value="WRKY"/>
    <property type="match status" value="1"/>
</dbReference>
<feature type="domain" description="WRKY" evidence="1">
    <location>
        <begin position="128"/>
        <end position="185"/>
    </location>
</feature>
<protein>
    <recommendedName>
        <fullName evidence="1">WRKY domain-containing protein</fullName>
    </recommendedName>
</protein>
<proteinExistence type="predicted"/>
<dbReference type="InterPro" id="IPR003657">
    <property type="entry name" value="WRKY_dom"/>
</dbReference>
<dbReference type="EMBL" id="JACMSC010000001">
    <property type="protein sequence ID" value="KAG6539191.1"/>
    <property type="molecule type" value="Genomic_DNA"/>
</dbReference>
<sequence>MGMGSHDHDRGSSWQMVKMMVIEELLKGQDSATRLQALLQFEESPLLGNSSGGNPMMELVAEVIETFSGAITLLGKETTPEAPLAQASSDEQKSEISCMKRKIQTPRRSGYRRRSHPYTCRTVITKEIEDGYTWRKYGQKIIYGTTHQRSYYRCSHKFDRGCQATRQVQKTEDASMFTIIYMGEHTCVDSTKLATPWIISFNSGDTANTHQEAPLSSAPLLPPIKLECDEEVLSNHSPRSGSTELLVLPDFSDFEGSAPVAHFMGVTWDQLDVTSSIRSSTSSLDMEFDPETFRLDDMLDFSEG</sequence>
<accession>A0A8J5M0C3</accession>
<evidence type="ECO:0000313" key="2">
    <source>
        <dbReference type="EMBL" id="KAG6539191.1"/>
    </source>
</evidence>
<dbReference type="PANTHER" id="PTHR31282">
    <property type="entry name" value="WRKY TRANSCRIPTION FACTOR 21-RELATED"/>
    <property type="match status" value="1"/>
</dbReference>